<protein>
    <submittedName>
        <fullName evidence="15">Outer membrane receptor proteins, mostly Fe transport</fullName>
    </submittedName>
</protein>
<feature type="domain" description="TonB-dependent receptor-like beta-barrel" evidence="13">
    <location>
        <begin position="289"/>
        <end position="707"/>
    </location>
</feature>
<dbReference type="SUPFAM" id="SSF56935">
    <property type="entry name" value="Porins"/>
    <property type="match status" value="1"/>
</dbReference>
<comment type="similarity">
    <text evidence="11 12">Belongs to the TonB-dependent receptor family.</text>
</comment>
<evidence type="ECO:0000313" key="15">
    <source>
        <dbReference type="EMBL" id="SLJ99632.1"/>
    </source>
</evidence>
<organism evidence="15 16">
    <name type="scientific">Novosphingobium mathurense</name>
    <dbReference type="NCBI Taxonomy" id="428990"/>
    <lineage>
        <taxon>Bacteria</taxon>
        <taxon>Pseudomonadati</taxon>
        <taxon>Pseudomonadota</taxon>
        <taxon>Alphaproteobacteria</taxon>
        <taxon>Sphingomonadales</taxon>
        <taxon>Sphingomonadaceae</taxon>
        <taxon>Novosphingobium</taxon>
    </lineage>
</organism>
<keyword evidence="7" id="KW-0406">Ion transport</keyword>
<name>A0A1U6HV00_9SPHN</name>
<accession>A0A1U6HV00</accession>
<evidence type="ECO:0000256" key="6">
    <source>
        <dbReference type="ARBA" id="ARBA00023004"/>
    </source>
</evidence>
<evidence type="ECO:0000256" key="9">
    <source>
        <dbReference type="ARBA" id="ARBA00023136"/>
    </source>
</evidence>
<dbReference type="PROSITE" id="PS52016">
    <property type="entry name" value="TONB_DEPENDENT_REC_3"/>
    <property type="match status" value="1"/>
</dbReference>
<proteinExistence type="inferred from homology"/>
<keyword evidence="16" id="KW-1185">Reference proteome</keyword>
<evidence type="ECO:0000259" key="14">
    <source>
        <dbReference type="Pfam" id="PF07715"/>
    </source>
</evidence>
<dbReference type="PANTHER" id="PTHR32552:SF81">
    <property type="entry name" value="TONB-DEPENDENT OUTER MEMBRANE RECEPTOR"/>
    <property type="match status" value="1"/>
</dbReference>
<dbReference type="PANTHER" id="PTHR32552">
    <property type="entry name" value="FERRICHROME IRON RECEPTOR-RELATED"/>
    <property type="match status" value="1"/>
</dbReference>
<dbReference type="Pfam" id="PF00593">
    <property type="entry name" value="TonB_dep_Rec_b-barrel"/>
    <property type="match status" value="1"/>
</dbReference>
<keyword evidence="2 11" id="KW-0813">Transport</keyword>
<evidence type="ECO:0000256" key="1">
    <source>
        <dbReference type="ARBA" id="ARBA00004571"/>
    </source>
</evidence>
<evidence type="ECO:0000256" key="5">
    <source>
        <dbReference type="ARBA" id="ARBA00022692"/>
    </source>
</evidence>
<evidence type="ECO:0000256" key="8">
    <source>
        <dbReference type="ARBA" id="ARBA00023077"/>
    </source>
</evidence>
<dbReference type="InterPro" id="IPR012910">
    <property type="entry name" value="Plug_dom"/>
</dbReference>
<dbReference type="EMBL" id="FVZE01000003">
    <property type="protein sequence ID" value="SLJ99632.1"/>
    <property type="molecule type" value="Genomic_DNA"/>
</dbReference>
<keyword evidence="6" id="KW-0408">Iron</keyword>
<dbReference type="Gene3D" id="2.40.170.20">
    <property type="entry name" value="TonB-dependent receptor, beta-barrel domain"/>
    <property type="match status" value="1"/>
</dbReference>
<evidence type="ECO:0000256" key="2">
    <source>
        <dbReference type="ARBA" id="ARBA00022448"/>
    </source>
</evidence>
<evidence type="ECO:0000259" key="13">
    <source>
        <dbReference type="Pfam" id="PF00593"/>
    </source>
</evidence>
<evidence type="ECO:0000256" key="12">
    <source>
        <dbReference type="RuleBase" id="RU003357"/>
    </source>
</evidence>
<dbReference type="InterPro" id="IPR000531">
    <property type="entry name" value="Beta-barrel_TonB"/>
</dbReference>
<sequence length="750" mass="79630">MTNRLAALAQGGASVAAIAWTGILAAPVPAIAQSEPANASSEKPAETDSGAPGEIVVTAQRRSESLQDVPISIAVVGGETLSNRSVGNFEQLAPLVPNLTVAKSPAANVIVLRGIGSSPGSPSLDQSVVMFIDGVYAGNARQFAAPFLDIERLEILRGPQGALVGRNTSAGAINIISRKPGAYFGGYLNATYDFKLDGPTIEGGMDVPVANGFAIRAVGRYSDVEGYIHNTQTDRDEPARRDIVGRITGVLDNGGPVTLTAKFEHADVRQHGTPLQAIAPDKGEYFDYTKDTVLTSGPEFDNIRSDNAVLQAGIDLGGPQLVWISAYSGFKQQQRIDGDFYFRNLATADFDQKFDQLSQELRLVSPGGQTLDYVFGLYYSKAKLVEERTTGVLFAPAASTYRIFRQDSSAFSAYAALTYHLSDALRVNGSLRYTDESKDANFALYAGPNAATQRTGTLRSQFDGSLSKGTLDPAASVQFDLSSNAMLYASFGKGSKSGGFQGAISNATEDTFAFRPERSTSFEGGIKLTLPGLGYFNLSAFHTVYKDLQVSTALPSPDGTSAPFFTGNAPKARTAGAEAEFFLQPANFLELQGSLAWLPTAKYVKFTSGPCFIGRAADGSAIGSCDLSGSRLGFAPRYSGSLTATVKQPLSNALEVRASLSPTFQGRSFRDFANDPVTAQDAFVKLDARFSLARSDGKWELALIGKNITDKRTISFGSSGGLANTFLSPTARIGVIDPPRTIAVQAKVKF</sequence>
<dbReference type="RefSeq" id="WP_176168021.1">
    <property type="nucleotide sequence ID" value="NZ_FVZE01000003.1"/>
</dbReference>
<evidence type="ECO:0000256" key="10">
    <source>
        <dbReference type="ARBA" id="ARBA00023237"/>
    </source>
</evidence>
<keyword evidence="3 11" id="KW-1134">Transmembrane beta strand</keyword>
<feature type="domain" description="TonB-dependent receptor plug" evidence="14">
    <location>
        <begin position="66"/>
        <end position="172"/>
    </location>
</feature>
<dbReference type="STRING" id="428990.SAMN06295987_103131"/>
<comment type="subcellular location">
    <subcellularLocation>
        <location evidence="1 11">Cell outer membrane</location>
        <topology evidence="1 11">Multi-pass membrane protein</topology>
    </subcellularLocation>
</comment>
<evidence type="ECO:0000256" key="7">
    <source>
        <dbReference type="ARBA" id="ARBA00023065"/>
    </source>
</evidence>
<keyword evidence="4" id="KW-0410">Iron transport</keyword>
<dbReference type="GO" id="GO:0009279">
    <property type="term" value="C:cell outer membrane"/>
    <property type="evidence" value="ECO:0007669"/>
    <property type="project" value="UniProtKB-SubCell"/>
</dbReference>
<dbReference type="GO" id="GO:0006826">
    <property type="term" value="P:iron ion transport"/>
    <property type="evidence" value="ECO:0007669"/>
    <property type="project" value="UniProtKB-KW"/>
</dbReference>
<keyword evidence="5 11" id="KW-0812">Transmembrane</keyword>
<evidence type="ECO:0000256" key="3">
    <source>
        <dbReference type="ARBA" id="ARBA00022452"/>
    </source>
</evidence>
<keyword evidence="8 12" id="KW-0798">TonB box</keyword>
<evidence type="ECO:0000256" key="4">
    <source>
        <dbReference type="ARBA" id="ARBA00022496"/>
    </source>
</evidence>
<keyword evidence="9 11" id="KW-0472">Membrane</keyword>
<reference evidence="16" key="1">
    <citation type="submission" date="2017-02" db="EMBL/GenBank/DDBJ databases">
        <authorList>
            <person name="Varghese N."/>
            <person name="Submissions S."/>
        </authorList>
    </citation>
    <scope>NUCLEOTIDE SEQUENCE [LARGE SCALE GENOMIC DNA]</scope>
    <source>
        <strain evidence="16">SM117</strain>
    </source>
</reference>
<dbReference type="Proteomes" id="UP000190989">
    <property type="component" value="Unassembled WGS sequence"/>
</dbReference>
<gene>
    <name evidence="15" type="ORF">SAMN06295987_103131</name>
</gene>
<dbReference type="InterPro" id="IPR039426">
    <property type="entry name" value="TonB-dep_rcpt-like"/>
</dbReference>
<dbReference type="InterPro" id="IPR036942">
    <property type="entry name" value="Beta-barrel_TonB_sf"/>
</dbReference>
<evidence type="ECO:0000256" key="11">
    <source>
        <dbReference type="PROSITE-ProRule" id="PRU01360"/>
    </source>
</evidence>
<dbReference type="Pfam" id="PF07715">
    <property type="entry name" value="Plug"/>
    <property type="match status" value="1"/>
</dbReference>
<keyword evidence="15" id="KW-0675">Receptor</keyword>
<dbReference type="AlphaFoldDB" id="A0A1U6HV00"/>
<evidence type="ECO:0000313" key="16">
    <source>
        <dbReference type="Proteomes" id="UP000190989"/>
    </source>
</evidence>
<keyword evidence="10 11" id="KW-0998">Cell outer membrane</keyword>